<reference evidence="11" key="1">
    <citation type="submission" date="2025-08" db="UniProtKB">
        <authorList>
            <consortium name="RefSeq"/>
        </authorList>
    </citation>
    <scope>IDENTIFICATION</scope>
    <source>
        <tissue evidence="11">Gonads</tissue>
    </source>
</reference>
<dbReference type="FunCoup" id="A0A6J2XP12">
    <property type="interactions" value="36"/>
</dbReference>
<name>A0A6J2XP12_SITOR</name>
<feature type="domain" description="Peptidase S1" evidence="9">
    <location>
        <begin position="42"/>
        <end position="273"/>
    </location>
</feature>
<dbReference type="InterPro" id="IPR043504">
    <property type="entry name" value="Peptidase_S1_PA_chymotrypsin"/>
</dbReference>
<dbReference type="SUPFAM" id="SSF50494">
    <property type="entry name" value="Trypsin-like serine proteases"/>
    <property type="match status" value="1"/>
</dbReference>
<dbReference type="GO" id="GO:0004252">
    <property type="term" value="F:serine-type endopeptidase activity"/>
    <property type="evidence" value="ECO:0007669"/>
    <property type="project" value="InterPro"/>
</dbReference>
<feature type="chain" id="PRO_5027082871" evidence="8">
    <location>
        <begin position="19"/>
        <end position="274"/>
    </location>
</feature>
<evidence type="ECO:0000259" key="9">
    <source>
        <dbReference type="PROSITE" id="PS50240"/>
    </source>
</evidence>
<dbReference type="Gene3D" id="2.40.10.10">
    <property type="entry name" value="Trypsin-like serine proteases"/>
    <property type="match status" value="1"/>
</dbReference>
<dbReference type="PRINTS" id="PR00722">
    <property type="entry name" value="CHYMOTRYPSIN"/>
</dbReference>
<keyword evidence="2" id="KW-0645">Protease</keyword>
<dbReference type="CDD" id="cd00190">
    <property type="entry name" value="Tryp_SPc"/>
    <property type="match status" value="1"/>
</dbReference>
<dbReference type="OrthoDB" id="10059102at2759"/>
<evidence type="ECO:0000313" key="11">
    <source>
        <dbReference type="RefSeq" id="XP_030752610.1"/>
    </source>
</evidence>
<dbReference type="InterPro" id="IPR001314">
    <property type="entry name" value="Peptidase_S1A"/>
</dbReference>
<dbReference type="AlphaFoldDB" id="A0A6J2XP12"/>
<dbReference type="Proteomes" id="UP000504635">
    <property type="component" value="Unplaced"/>
</dbReference>
<evidence type="ECO:0000256" key="7">
    <source>
        <dbReference type="ARBA" id="ARBA00023157"/>
    </source>
</evidence>
<dbReference type="RefSeq" id="XP_030752610.1">
    <property type="nucleotide sequence ID" value="XM_030896750.1"/>
</dbReference>
<evidence type="ECO:0000256" key="3">
    <source>
        <dbReference type="ARBA" id="ARBA00022729"/>
    </source>
</evidence>
<dbReference type="InterPro" id="IPR050127">
    <property type="entry name" value="Serine_Proteases_S1"/>
</dbReference>
<protein>
    <submittedName>
        <fullName evidence="11">Trypsin-3-like</fullName>
    </submittedName>
</protein>
<feature type="signal peptide" evidence="8">
    <location>
        <begin position="1"/>
        <end position="18"/>
    </location>
</feature>
<dbReference type="PANTHER" id="PTHR24264:SF58">
    <property type="entry name" value="SI:DKEY-33M11.8-RELATED"/>
    <property type="match status" value="1"/>
</dbReference>
<evidence type="ECO:0000256" key="4">
    <source>
        <dbReference type="ARBA" id="ARBA00022801"/>
    </source>
</evidence>
<comment type="similarity">
    <text evidence="1">Belongs to the peptidase S1 family.</text>
</comment>
<evidence type="ECO:0000313" key="10">
    <source>
        <dbReference type="Proteomes" id="UP000504635"/>
    </source>
</evidence>
<evidence type="ECO:0000256" key="8">
    <source>
        <dbReference type="SAM" id="SignalP"/>
    </source>
</evidence>
<dbReference type="InterPro" id="IPR009003">
    <property type="entry name" value="Peptidase_S1_PA"/>
</dbReference>
<keyword evidence="4" id="KW-0378">Hydrolase</keyword>
<dbReference type="PANTHER" id="PTHR24264">
    <property type="entry name" value="TRYPSIN-RELATED"/>
    <property type="match status" value="1"/>
</dbReference>
<dbReference type="InParanoid" id="A0A6J2XP12"/>
<keyword evidence="7" id="KW-1015">Disulfide bond</keyword>
<proteinExistence type="inferred from homology"/>
<evidence type="ECO:0000256" key="5">
    <source>
        <dbReference type="ARBA" id="ARBA00022825"/>
    </source>
</evidence>
<organism evidence="10 11">
    <name type="scientific">Sitophilus oryzae</name>
    <name type="common">Rice weevil</name>
    <name type="synonym">Curculio oryzae</name>
    <dbReference type="NCBI Taxonomy" id="7048"/>
    <lineage>
        <taxon>Eukaryota</taxon>
        <taxon>Metazoa</taxon>
        <taxon>Ecdysozoa</taxon>
        <taxon>Arthropoda</taxon>
        <taxon>Hexapoda</taxon>
        <taxon>Insecta</taxon>
        <taxon>Pterygota</taxon>
        <taxon>Neoptera</taxon>
        <taxon>Endopterygota</taxon>
        <taxon>Coleoptera</taxon>
        <taxon>Polyphaga</taxon>
        <taxon>Cucujiformia</taxon>
        <taxon>Curculionidae</taxon>
        <taxon>Dryophthorinae</taxon>
        <taxon>Sitophilus</taxon>
    </lineage>
</organism>
<dbReference type="InterPro" id="IPR001254">
    <property type="entry name" value="Trypsin_dom"/>
</dbReference>
<dbReference type="FunFam" id="2.40.10.10:FF:000077">
    <property type="entry name" value="Predicted protein"/>
    <property type="match status" value="1"/>
</dbReference>
<keyword evidence="3 8" id="KW-0732">Signal</keyword>
<dbReference type="PROSITE" id="PS50240">
    <property type="entry name" value="TRYPSIN_DOM"/>
    <property type="match status" value="1"/>
</dbReference>
<keyword evidence="6" id="KW-0865">Zymogen</keyword>
<dbReference type="GeneID" id="115879763"/>
<dbReference type="Pfam" id="PF00089">
    <property type="entry name" value="Trypsin"/>
    <property type="match status" value="1"/>
</dbReference>
<sequence>MILKEISLLCLIVVGIECTVLNVDYFKSYQSNFIPLGNDTRIVGGQPVEISSYRYHASFQYWHRHICGAVLISSRWVLTAAHCTRAFTIPPPRYAFTVRLGTTFQQNEGFVFSIAEIIDHPQYVQSTIDYDISLMRLGREATFSSTIGPIPLPTRDQALVPGSVCTITGWGALEWRGITPAGLQMVQVPLISNENCNEYYPSTIRQRITDRMMCAGSPYGGRDACQRDSGGPLAVDGVLIGIVSWGFQCAAYQAPGVYANVVFFRDWINEHTGL</sequence>
<evidence type="ECO:0000256" key="1">
    <source>
        <dbReference type="ARBA" id="ARBA00007664"/>
    </source>
</evidence>
<dbReference type="KEGG" id="soy:115879763"/>
<dbReference type="GO" id="GO:0006508">
    <property type="term" value="P:proteolysis"/>
    <property type="evidence" value="ECO:0007669"/>
    <property type="project" value="UniProtKB-KW"/>
</dbReference>
<dbReference type="GO" id="GO:0005615">
    <property type="term" value="C:extracellular space"/>
    <property type="evidence" value="ECO:0007669"/>
    <property type="project" value="TreeGrafter"/>
</dbReference>
<dbReference type="PROSITE" id="PS00134">
    <property type="entry name" value="TRYPSIN_HIS"/>
    <property type="match status" value="1"/>
</dbReference>
<evidence type="ECO:0000256" key="6">
    <source>
        <dbReference type="ARBA" id="ARBA00023145"/>
    </source>
</evidence>
<dbReference type="SMART" id="SM00020">
    <property type="entry name" value="Tryp_SPc"/>
    <property type="match status" value="1"/>
</dbReference>
<accession>A0A6J2XP12</accession>
<keyword evidence="10" id="KW-1185">Reference proteome</keyword>
<keyword evidence="5" id="KW-0720">Serine protease</keyword>
<dbReference type="InterPro" id="IPR018114">
    <property type="entry name" value="TRYPSIN_HIS"/>
</dbReference>
<gene>
    <name evidence="11" type="primary">LOC115879763</name>
</gene>
<evidence type="ECO:0000256" key="2">
    <source>
        <dbReference type="ARBA" id="ARBA00022670"/>
    </source>
</evidence>